<dbReference type="AlphaFoldDB" id="A0A8A3PP95"/>
<keyword evidence="1" id="KW-0659">Purine metabolism</keyword>
<accession>A0A8A3PP95</accession>
<sequence>MSGTMNPIPPIAAVPSLSTSDRSGVLDALFEPCTALHTLSMDLLCTKTFDSYNDLIASVGVQLIELSESPLPSDREWLDKILGSHPRLGEKKVDSPQSKAEQAQLNTGPTEEAEKLKALNKEYEETFPGLRYVVFVNGRSRPAIFEDMQRRISRGDIELERKEAIRAMCDIAADRAFKLQAHKAL</sequence>
<proteinExistence type="predicted"/>
<feature type="domain" description="Oxo-4-hydroxy-4-carboxy-5-ureidoimidazoline decarboxylase" evidence="3">
    <location>
        <begin position="16"/>
        <end position="176"/>
    </location>
</feature>
<evidence type="ECO:0000256" key="1">
    <source>
        <dbReference type="ARBA" id="ARBA00022631"/>
    </source>
</evidence>
<keyword evidence="5" id="KW-1185">Reference proteome</keyword>
<evidence type="ECO:0000259" key="3">
    <source>
        <dbReference type="Pfam" id="PF09349"/>
    </source>
</evidence>
<feature type="compositionally biased region" description="Polar residues" evidence="2">
    <location>
        <begin position="95"/>
        <end position="109"/>
    </location>
</feature>
<dbReference type="Pfam" id="PF09349">
    <property type="entry name" value="OHCU_decarbox"/>
    <property type="match status" value="1"/>
</dbReference>
<reference evidence="4" key="1">
    <citation type="submission" date="2020-10" db="EMBL/GenBank/DDBJ databases">
        <title>Genome Sequence of Monilinia vaccinii-corymbosi Sheds Light on Mummy Berry Disease Infection of Blueberry and Mating Type.</title>
        <authorList>
            <person name="Yow A.G."/>
            <person name="Zhang Y."/>
            <person name="Bansal K."/>
            <person name="Eacker S.M."/>
            <person name="Sullivan S."/>
            <person name="Liachko I."/>
            <person name="Cubeta M.A."/>
            <person name="Rollins J.A."/>
            <person name="Ashrafi H."/>
        </authorList>
    </citation>
    <scope>NUCLEOTIDE SEQUENCE</scope>
    <source>
        <strain evidence="4">RL-1</strain>
    </source>
</reference>
<feature type="region of interest" description="Disordered" evidence="2">
    <location>
        <begin position="88"/>
        <end position="112"/>
    </location>
</feature>
<evidence type="ECO:0000313" key="4">
    <source>
        <dbReference type="EMBL" id="QSZ37312.1"/>
    </source>
</evidence>
<organism evidence="4 5">
    <name type="scientific">Monilinia vaccinii-corymbosi</name>
    <dbReference type="NCBI Taxonomy" id="61207"/>
    <lineage>
        <taxon>Eukaryota</taxon>
        <taxon>Fungi</taxon>
        <taxon>Dikarya</taxon>
        <taxon>Ascomycota</taxon>
        <taxon>Pezizomycotina</taxon>
        <taxon>Leotiomycetes</taxon>
        <taxon>Helotiales</taxon>
        <taxon>Sclerotiniaceae</taxon>
        <taxon>Monilinia</taxon>
    </lineage>
</organism>
<evidence type="ECO:0000313" key="5">
    <source>
        <dbReference type="Proteomes" id="UP000672032"/>
    </source>
</evidence>
<protein>
    <recommendedName>
        <fullName evidence="3">Oxo-4-hydroxy-4-carboxy-5-ureidoimidazoline decarboxylase domain-containing protein</fullName>
    </recommendedName>
</protein>
<dbReference type="PANTHER" id="PTHR37987:SF1">
    <property type="entry name" value="OXO-4-HYDROXY-4-CARBOXY-5-UREIDOIMIDAZOLINE DECARBOXYLASE DOMAIN-CONTAINING PROTEIN"/>
    <property type="match status" value="1"/>
</dbReference>
<dbReference type="InterPro" id="IPR018020">
    <property type="entry name" value="OHCU_decarboxylase"/>
</dbReference>
<dbReference type="SUPFAM" id="SSF158694">
    <property type="entry name" value="UraD-Like"/>
    <property type="match status" value="1"/>
</dbReference>
<dbReference type="EMBL" id="CP063412">
    <property type="protein sequence ID" value="QSZ37312.1"/>
    <property type="molecule type" value="Genomic_DNA"/>
</dbReference>
<gene>
    <name evidence="4" type="ORF">DSL72_009406</name>
</gene>
<dbReference type="InterPro" id="IPR036778">
    <property type="entry name" value="OHCU_decarboxylase_sf"/>
</dbReference>
<dbReference type="Proteomes" id="UP000672032">
    <property type="component" value="Chromosome 8"/>
</dbReference>
<evidence type="ECO:0000256" key="2">
    <source>
        <dbReference type="SAM" id="MobiDB-lite"/>
    </source>
</evidence>
<name>A0A8A3PP95_9HELO</name>
<dbReference type="OrthoDB" id="5398391at2759"/>
<dbReference type="GO" id="GO:0006144">
    <property type="term" value="P:purine nucleobase metabolic process"/>
    <property type="evidence" value="ECO:0007669"/>
    <property type="project" value="UniProtKB-KW"/>
</dbReference>
<dbReference type="PANTHER" id="PTHR37987">
    <property type="entry name" value="CHROMOSOME 9, WHOLE GENOME SHOTGUN SEQUENCE"/>
    <property type="match status" value="1"/>
</dbReference>
<dbReference type="Gene3D" id="1.10.3330.10">
    <property type="entry name" value="Oxo-4-hydroxy-4-carboxy-5-ureidoimidazoline decarboxylase"/>
    <property type="match status" value="1"/>
</dbReference>